<reference evidence="2" key="1">
    <citation type="submission" date="2017-03" db="EMBL/GenBank/DDBJ databases">
        <title>Genomes of endolithic fungi from Antarctica.</title>
        <authorList>
            <person name="Coleine C."/>
            <person name="Masonjones S."/>
            <person name="Stajich J.E."/>
        </authorList>
    </citation>
    <scope>NUCLEOTIDE SEQUENCE [LARGE SCALE GENOMIC DNA]</scope>
    <source>
        <strain evidence="2">CCFEE 5527</strain>
    </source>
</reference>
<dbReference type="InParanoid" id="A0A1V8T3Y5"/>
<dbReference type="AlphaFoldDB" id="A0A1V8T3Y5"/>
<comment type="caution">
    <text evidence="1">The sequence shown here is derived from an EMBL/GenBank/DDBJ whole genome shotgun (WGS) entry which is preliminary data.</text>
</comment>
<organism evidence="1 2">
    <name type="scientific">Cryoendolithus antarcticus</name>
    <dbReference type="NCBI Taxonomy" id="1507870"/>
    <lineage>
        <taxon>Eukaryota</taxon>
        <taxon>Fungi</taxon>
        <taxon>Dikarya</taxon>
        <taxon>Ascomycota</taxon>
        <taxon>Pezizomycotina</taxon>
        <taxon>Dothideomycetes</taxon>
        <taxon>Dothideomycetidae</taxon>
        <taxon>Cladosporiales</taxon>
        <taxon>Cladosporiaceae</taxon>
        <taxon>Cryoendolithus</taxon>
    </lineage>
</organism>
<proteinExistence type="predicted"/>
<accession>A0A1V8T3Y5</accession>
<dbReference type="EMBL" id="NAJO01000017">
    <property type="protein sequence ID" value="OQO06116.1"/>
    <property type="molecule type" value="Genomic_DNA"/>
</dbReference>
<name>A0A1V8T3Y5_9PEZI</name>
<evidence type="ECO:0000313" key="1">
    <source>
        <dbReference type="EMBL" id="OQO06116.1"/>
    </source>
</evidence>
<dbReference type="OrthoDB" id="2269373at2759"/>
<gene>
    <name evidence="1" type="ORF">B0A48_08704</name>
</gene>
<sequence>MSAFKAEEALMFAIYHFATCSSSEDDRVRLFGQPKHIIQDYYHAALKQALVNAKLLKTTDMMVM</sequence>
<keyword evidence="2" id="KW-1185">Reference proteome</keyword>
<evidence type="ECO:0000313" key="2">
    <source>
        <dbReference type="Proteomes" id="UP000192596"/>
    </source>
</evidence>
<protein>
    <submittedName>
        <fullName evidence="1">Uncharacterized protein</fullName>
    </submittedName>
</protein>
<dbReference type="Proteomes" id="UP000192596">
    <property type="component" value="Unassembled WGS sequence"/>
</dbReference>
<dbReference type="STRING" id="1507870.A0A1V8T3Y5"/>